<protein>
    <submittedName>
        <fullName evidence="1">Uncharacterized protein</fullName>
    </submittedName>
</protein>
<gene>
    <name evidence="1" type="ORF">BPOR_0070g00070</name>
</gene>
<evidence type="ECO:0000313" key="1">
    <source>
        <dbReference type="EMBL" id="TGO90295.1"/>
    </source>
</evidence>
<comment type="caution">
    <text evidence="1">The sequence shown here is derived from an EMBL/GenBank/DDBJ whole genome shotgun (WGS) entry which is preliminary data.</text>
</comment>
<accession>A0A4Z1L0D8</accession>
<dbReference type="AlphaFoldDB" id="A0A4Z1L0D8"/>
<proteinExistence type="predicted"/>
<dbReference type="EMBL" id="PQXO01000070">
    <property type="protein sequence ID" value="TGO90295.1"/>
    <property type="molecule type" value="Genomic_DNA"/>
</dbReference>
<keyword evidence="2" id="KW-1185">Reference proteome</keyword>
<dbReference type="Proteomes" id="UP000297280">
    <property type="component" value="Unassembled WGS sequence"/>
</dbReference>
<evidence type="ECO:0000313" key="2">
    <source>
        <dbReference type="Proteomes" id="UP000297280"/>
    </source>
</evidence>
<reference evidence="1 2" key="1">
    <citation type="submission" date="2017-12" db="EMBL/GenBank/DDBJ databases">
        <title>Comparative genomics of Botrytis spp.</title>
        <authorList>
            <person name="Valero-Jimenez C.A."/>
            <person name="Tapia P."/>
            <person name="Veloso J."/>
            <person name="Silva-Moreno E."/>
            <person name="Staats M."/>
            <person name="Valdes J.H."/>
            <person name="Van Kan J.A.L."/>
        </authorList>
    </citation>
    <scope>NUCLEOTIDE SEQUENCE [LARGE SCALE GENOMIC DNA]</scope>
    <source>
        <strain evidence="1 2">MUCL3349</strain>
    </source>
</reference>
<sequence length="157" mass="17771">MYGKCVCYIEKSSRLSAESGRLRVYKIEIIFSDLLPVMKQDMEYGIEFFQRRASSEGYMFNIEAHLMRHNSKTSKPITLASQPPGVSDEKVQMEARTSWHLASGELSATFGFNLRISNQEPEILQEASGHHNNGCDVDTNKKKPTILFSAHGKSIRL</sequence>
<organism evidence="1 2">
    <name type="scientific">Botrytis porri</name>
    <dbReference type="NCBI Taxonomy" id="87229"/>
    <lineage>
        <taxon>Eukaryota</taxon>
        <taxon>Fungi</taxon>
        <taxon>Dikarya</taxon>
        <taxon>Ascomycota</taxon>
        <taxon>Pezizomycotina</taxon>
        <taxon>Leotiomycetes</taxon>
        <taxon>Helotiales</taxon>
        <taxon>Sclerotiniaceae</taxon>
        <taxon>Botrytis</taxon>
    </lineage>
</organism>
<name>A0A4Z1L0D8_9HELO</name>